<evidence type="ECO:0000313" key="3">
    <source>
        <dbReference type="Proteomes" id="UP000234681"/>
    </source>
</evidence>
<accession>A6KSE7</accession>
<feature type="region of interest" description="Disordered" evidence="1">
    <location>
        <begin position="35"/>
        <end position="75"/>
    </location>
</feature>
<organism evidence="2 3">
    <name type="scientific">Rattus norvegicus</name>
    <name type="common">Rat</name>
    <dbReference type="NCBI Taxonomy" id="10116"/>
    <lineage>
        <taxon>Eukaryota</taxon>
        <taxon>Metazoa</taxon>
        <taxon>Chordata</taxon>
        <taxon>Craniata</taxon>
        <taxon>Vertebrata</taxon>
        <taxon>Euteleostomi</taxon>
        <taxon>Mammalia</taxon>
        <taxon>Eutheria</taxon>
        <taxon>Euarchontoglires</taxon>
        <taxon>Glires</taxon>
        <taxon>Rodentia</taxon>
        <taxon>Myomorpha</taxon>
        <taxon>Muroidea</taxon>
        <taxon>Muridae</taxon>
        <taxon>Murinae</taxon>
        <taxon>Rattus</taxon>
    </lineage>
</organism>
<evidence type="ECO:0000256" key="1">
    <source>
        <dbReference type="SAM" id="MobiDB-lite"/>
    </source>
</evidence>
<gene>
    <name evidence="2" type="ORF">rCG_42408</name>
</gene>
<sequence length="75" mass="8407">MYEGVMDSSCVAGLKSLKRAQERLEVKVQPRCSRRLQHFGDARTRGQPPRTSEGVEGSQPDPGRQTVLQRAEPEK</sequence>
<dbReference type="Proteomes" id="UP000234681">
    <property type="component" value="Chromosome 7"/>
</dbReference>
<protein>
    <submittedName>
        <fullName evidence="2">RCG42408</fullName>
    </submittedName>
</protein>
<evidence type="ECO:0000313" key="2">
    <source>
        <dbReference type="EMBL" id="EDL84845.1"/>
    </source>
</evidence>
<dbReference type="AlphaFoldDB" id="A6KSE7"/>
<name>A6KSE7_RAT</name>
<proteinExistence type="predicted"/>
<dbReference type="EMBL" id="CH474104">
    <property type="protein sequence ID" value="EDL84845.1"/>
    <property type="molecule type" value="Genomic_DNA"/>
</dbReference>
<reference evidence="2 3" key="1">
    <citation type="submission" date="2005-09" db="EMBL/GenBank/DDBJ databases">
        <authorList>
            <person name="Mural R.J."/>
            <person name="Li P.W."/>
            <person name="Adams M.D."/>
            <person name="Amanatides P.G."/>
            <person name="Baden-Tillson H."/>
            <person name="Barnstead M."/>
            <person name="Chin S.H."/>
            <person name="Dew I."/>
            <person name="Evans C.A."/>
            <person name="Ferriera S."/>
            <person name="Flanigan M."/>
            <person name="Fosler C."/>
            <person name="Glodek A."/>
            <person name="Gu Z."/>
            <person name="Holt R.A."/>
            <person name="Jennings D."/>
            <person name="Kraft C.L."/>
            <person name="Lu F."/>
            <person name="Nguyen T."/>
            <person name="Nusskern D.R."/>
            <person name="Pfannkoch C.M."/>
            <person name="Sitter C."/>
            <person name="Sutton G.G."/>
            <person name="Venter J.C."/>
            <person name="Wang Z."/>
            <person name="Woodage T."/>
            <person name="Zheng X.H."/>
            <person name="Zhong F."/>
        </authorList>
    </citation>
    <scope>NUCLEOTIDE SEQUENCE [LARGE SCALE GENOMIC DNA]</scope>
    <source>
        <strain>BN</strain>
        <strain evidence="3">Sprague-Dawley</strain>
    </source>
</reference>